<dbReference type="HOGENOM" id="CLU_816167_0_0_11"/>
<keyword evidence="3" id="KW-1185">Reference proteome</keyword>
<evidence type="ECO:0000256" key="1">
    <source>
        <dbReference type="SAM" id="Phobius"/>
    </source>
</evidence>
<proteinExistence type="predicted"/>
<evidence type="ECO:0000313" key="3">
    <source>
        <dbReference type="Proteomes" id="UP000002219"/>
    </source>
</evidence>
<dbReference type="OrthoDB" id="8478704at2"/>
<feature type="transmembrane region" description="Helical" evidence="1">
    <location>
        <begin position="290"/>
        <end position="311"/>
    </location>
</feature>
<keyword evidence="1" id="KW-1133">Transmembrane helix</keyword>
<gene>
    <name evidence="2" type="ordered locus">Ndas_4546</name>
</gene>
<organism evidence="2 3">
    <name type="scientific">Nocardiopsis dassonvillei (strain ATCC 23218 / DSM 43111 / CIP 107115 / JCM 7437 / KCTC 9190 / NBRC 14626 / NCTC 10488 / NRRL B-5397 / IMRU 509)</name>
    <name type="common">Actinomadura dassonvillei</name>
    <dbReference type="NCBI Taxonomy" id="446468"/>
    <lineage>
        <taxon>Bacteria</taxon>
        <taxon>Bacillati</taxon>
        <taxon>Actinomycetota</taxon>
        <taxon>Actinomycetes</taxon>
        <taxon>Streptosporangiales</taxon>
        <taxon>Nocardiopsidaceae</taxon>
        <taxon>Nocardiopsis</taxon>
    </lineage>
</organism>
<protein>
    <recommendedName>
        <fullName evidence="4">DUF998 domain-containing protein</fullName>
    </recommendedName>
</protein>
<dbReference type="RefSeq" id="WP_013155540.1">
    <property type="nucleotide sequence ID" value="NC_014210.1"/>
</dbReference>
<feature type="transmembrane region" description="Helical" evidence="1">
    <location>
        <begin position="61"/>
        <end position="83"/>
    </location>
</feature>
<dbReference type="STRING" id="446468.Ndas_4546"/>
<feature type="transmembrane region" description="Helical" evidence="1">
    <location>
        <begin position="107"/>
        <end position="130"/>
    </location>
</feature>
<evidence type="ECO:0000313" key="2">
    <source>
        <dbReference type="EMBL" id="ADH69933.1"/>
    </source>
</evidence>
<feature type="transmembrane region" description="Helical" evidence="1">
    <location>
        <begin position="32"/>
        <end position="49"/>
    </location>
</feature>
<dbReference type="Proteomes" id="UP000002219">
    <property type="component" value="Chromosome 1"/>
</dbReference>
<dbReference type="GeneID" id="91487086"/>
<feature type="transmembrane region" description="Helical" evidence="1">
    <location>
        <begin position="263"/>
        <end position="284"/>
    </location>
</feature>
<dbReference type="EMBL" id="CP002040">
    <property type="protein sequence ID" value="ADH69933.1"/>
    <property type="molecule type" value="Genomic_DNA"/>
</dbReference>
<name>D7AY55_NOCDD</name>
<keyword evidence="1" id="KW-0472">Membrane</keyword>
<evidence type="ECO:0008006" key="4">
    <source>
        <dbReference type="Google" id="ProtNLM"/>
    </source>
</evidence>
<feature type="transmembrane region" description="Helical" evidence="1">
    <location>
        <begin position="174"/>
        <end position="193"/>
    </location>
</feature>
<reference evidence="2 3" key="1">
    <citation type="journal article" date="2010" name="Stand. Genomic Sci.">
        <title>Complete genome sequence of Nocardiopsis dassonvillei type strain (IMRU 509).</title>
        <authorList>
            <person name="Sun H."/>
            <person name="Lapidus A."/>
            <person name="Nolan M."/>
            <person name="Lucas S."/>
            <person name="Del Rio T.G."/>
            <person name="Tice H."/>
            <person name="Cheng J.F."/>
            <person name="Tapia R."/>
            <person name="Han C."/>
            <person name="Goodwin L."/>
            <person name="Pitluck S."/>
            <person name="Pagani I."/>
            <person name="Ivanova N."/>
            <person name="Mavromatis K."/>
            <person name="Mikhailova N."/>
            <person name="Pati A."/>
            <person name="Chen A."/>
            <person name="Palaniappan K."/>
            <person name="Land M."/>
            <person name="Hauser L."/>
            <person name="Chang Y.J."/>
            <person name="Jeffries C.D."/>
            <person name="Djao O.D."/>
            <person name="Rohde M."/>
            <person name="Sikorski J."/>
            <person name="Goker M."/>
            <person name="Woyke T."/>
            <person name="Bristow J."/>
            <person name="Eisen J.A."/>
            <person name="Markowitz V."/>
            <person name="Hugenholtz P."/>
            <person name="Kyrpides N.C."/>
            <person name="Klenk H.P."/>
        </authorList>
    </citation>
    <scope>NUCLEOTIDE SEQUENCE [LARGE SCALE GENOMIC DNA]</scope>
    <source>
        <strain evidence="3">ATCC 23218 / DSM 43111 / CIP 107115 / JCM 7437 / KCTC 9190 / NBRC 14626 / NCTC 10488 / NRRL B-5397 / IMRU 509</strain>
    </source>
</reference>
<feature type="transmembrane region" description="Helical" evidence="1">
    <location>
        <begin position="205"/>
        <end position="223"/>
    </location>
</feature>
<feature type="transmembrane region" description="Helical" evidence="1">
    <location>
        <begin position="229"/>
        <end position="251"/>
    </location>
</feature>
<sequence length="328" mass="34385">MRLIPPLVLLVLSPFVGEYLLGNITPEPSTWAFMLLPLVLLYGGGALLIREVTRRLGRGYPTMFALAVGYGLIEEGIVLGTLFNREYLGLGLLEYGWTPELGTSPVWSSYVVGIHSVWSILVPIVLVELLFPARAREPWLRVPGTVAVVVVYLLGGTLLGLGNYYTYRFFASPAQVAVVLALVAACVVCGLLLRPGRARDGRVPHPLALAAVALVCGSGFILVQENGVVPAAVTLAVMFALALTAGAVLLVSSGRAGWTVRHTLAAVAGAVATYCWAGFMIQFGVHGYSVFGLVGQVVCVGVAAGLVALAWRRSAVTAASPSGSASPA</sequence>
<dbReference type="AlphaFoldDB" id="D7AY55"/>
<dbReference type="KEGG" id="nda:Ndas_4546"/>
<feature type="transmembrane region" description="Helical" evidence="1">
    <location>
        <begin position="142"/>
        <end position="162"/>
    </location>
</feature>
<dbReference type="eggNOG" id="ENOG50309SY">
    <property type="taxonomic scope" value="Bacteria"/>
</dbReference>
<accession>D7AY55</accession>
<keyword evidence="1" id="KW-0812">Transmembrane</keyword>